<dbReference type="PROSITE" id="PS00893">
    <property type="entry name" value="NUDIX_BOX"/>
    <property type="match status" value="1"/>
</dbReference>
<dbReference type="PROSITE" id="PS51462">
    <property type="entry name" value="NUDIX"/>
    <property type="match status" value="1"/>
</dbReference>
<feature type="domain" description="Nudix hydrolase" evidence="3">
    <location>
        <begin position="11"/>
        <end position="152"/>
    </location>
</feature>
<dbReference type="PANTHER" id="PTHR43046">
    <property type="entry name" value="GDP-MANNOSE MANNOSYL HYDROLASE"/>
    <property type="match status" value="1"/>
</dbReference>
<reference evidence="4 5" key="1">
    <citation type="journal article" date="2019" name="Int. J. Syst. Evol. Microbiol.">
        <title>The Global Catalogue of Microorganisms (GCM) 10K type strain sequencing project: providing services to taxonomists for standard genome sequencing and annotation.</title>
        <authorList>
            <consortium name="The Broad Institute Genomics Platform"/>
            <consortium name="The Broad Institute Genome Sequencing Center for Infectious Disease"/>
            <person name="Wu L."/>
            <person name="Ma J."/>
        </authorList>
    </citation>
    <scope>NUCLEOTIDE SEQUENCE [LARGE SCALE GENOMIC DNA]</scope>
    <source>
        <strain evidence="4 5">JCM 4788</strain>
    </source>
</reference>
<name>A0ABN0YX93_9ACTN</name>
<dbReference type="Gene3D" id="3.90.79.10">
    <property type="entry name" value="Nucleoside Triphosphate Pyrophosphohydrolase"/>
    <property type="match status" value="1"/>
</dbReference>
<accession>A0ABN0YX93</accession>
<comment type="cofactor">
    <cofactor evidence="1">
        <name>Mg(2+)</name>
        <dbReference type="ChEBI" id="CHEBI:18420"/>
    </cofactor>
</comment>
<dbReference type="Pfam" id="PF00293">
    <property type="entry name" value="NUDIX"/>
    <property type="match status" value="1"/>
</dbReference>
<dbReference type="SUPFAM" id="SSF55811">
    <property type="entry name" value="Nudix"/>
    <property type="match status" value="1"/>
</dbReference>
<evidence type="ECO:0000259" key="3">
    <source>
        <dbReference type="PROSITE" id="PS51462"/>
    </source>
</evidence>
<dbReference type="InterPro" id="IPR000086">
    <property type="entry name" value="NUDIX_hydrolase_dom"/>
</dbReference>
<dbReference type="PANTHER" id="PTHR43046:SF14">
    <property type="entry name" value="MUTT_NUDIX FAMILY PROTEIN"/>
    <property type="match status" value="1"/>
</dbReference>
<keyword evidence="2" id="KW-0378">Hydrolase</keyword>
<evidence type="ECO:0000313" key="5">
    <source>
        <dbReference type="Proteomes" id="UP001500879"/>
    </source>
</evidence>
<evidence type="ECO:0000256" key="2">
    <source>
        <dbReference type="ARBA" id="ARBA00022801"/>
    </source>
</evidence>
<dbReference type="EMBL" id="BAAABX010000048">
    <property type="protein sequence ID" value="GAA0416391.1"/>
    <property type="molecule type" value="Genomic_DNA"/>
</dbReference>
<evidence type="ECO:0000313" key="4">
    <source>
        <dbReference type="EMBL" id="GAA0416391.1"/>
    </source>
</evidence>
<dbReference type="InterPro" id="IPR020084">
    <property type="entry name" value="NUDIX_hydrolase_CS"/>
</dbReference>
<dbReference type="Proteomes" id="UP001500879">
    <property type="component" value="Unassembled WGS sequence"/>
</dbReference>
<comment type="caution">
    <text evidence="4">The sequence shown here is derived from an EMBL/GenBank/DDBJ whole genome shotgun (WGS) entry which is preliminary data.</text>
</comment>
<organism evidence="4 5">
    <name type="scientific">Streptomyces luteireticuli</name>
    <dbReference type="NCBI Taxonomy" id="173858"/>
    <lineage>
        <taxon>Bacteria</taxon>
        <taxon>Bacillati</taxon>
        <taxon>Actinomycetota</taxon>
        <taxon>Actinomycetes</taxon>
        <taxon>Kitasatosporales</taxon>
        <taxon>Streptomycetaceae</taxon>
        <taxon>Streptomyces</taxon>
    </lineage>
</organism>
<gene>
    <name evidence="4" type="ORF">GCM10010357_42240</name>
</gene>
<sequence length="168" mass="18172">MTTQQPPAASLRIRNSALALVVRDGHLLLGHGDWPRPGTWWLPGGGQWPGETLTACVVREVLEETGVRVKTGPLLWLREYVPANHPGEPITDADGHRVEALFACSVVSEPERLGGIVPDDYQSGIAWVPVEKASGLRLIPAHLRNRLPALVAQAAEGQARARYEGDVA</sequence>
<proteinExistence type="predicted"/>
<dbReference type="InterPro" id="IPR015797">
    <property type="entry name" value="NUDIX_hydrolase-like_dom_sf"/>
</dbReference>
<evidence type="ECO:0000256" key="1">
    <source>
        <dbReference type="ARBA" id="ARBA00001946"/>
    </source>
</evidence>
<keyword evidence="5" id="KW-1185">Reference proteome</keyword>
<protein>
    <submittedName>
        <fullName evidence="4">NUDIX domain-containing protein</fullName>
    </submittedName>
</protein>
<dbReference type="RefSeq" id="WP_344026696.1">
    <property type="nucleotide sequence ID" value="NZ_BAAABX010000048.1"/>
</dbReference>